<dbReference type="InterPro" id="IPR008490">
    <property type="entry name" value="Transposase_InsH_N"/>
</dbReference>
<gene>
    <name evidence="3" type="ORF">SAMN04488131_10819</name>
</gene>
<evidence type="ECO:0000259" key="2">
    <source>
        <dbReference type="Pfam" id="PF05598"/>
    </source>
</evidence>
<reference evidence="4" key="1">
    <citation type="submission" date="2016-10" db="EMBL/GenBank/DDBJ databases">
        <authorList>
            <person name="Varghese N."/>
            <person name="Submissions S."/>
        </authorList>
    </citation>
    <scope>NUCLEOTIDE SEQUENCE [LARGE SCALE GENOMIC DNA]</scope>
    <source>
        <strain evidence="4">CGMCC 1.9227</strain>
    </source>
</reference>
<dbReference type="Pfam" id="PF05598">
    <property type="entry name" value="DUF772"/>
    <property type="match status" value="1"/>
</dbReference>
<evidence type="ECO:0000256" key="1">
    <source>
        <dbReference type="SAM" id="MobiDB-lite"/>
    </source>
</evidence>
<dbReference type="EMBL" id="FONQ01000008">
    <property type="protein sequence ID" value="SFF06034.1"/>
    <property type="molecule type" value="Genomic_DNA"/>
</dbReference>
<dbReference type="STRING" id="935223.SAMN04488131_10819"/>
<dbReference type="Proteomes" id="UP000198596">
    <property type="component" value="Unassembled WGS sequence"/>
</dbReference>
<dbReference type="RefSeq" id="WP_244281773.1">
    <property type="nucleotide sequence ID" value="NZ_FONQ01000008.1"/>
</dbReference>
<protein>
    <submittedName>
        <fullName evidence="3">Transposase domain</fullName>
    </submittedName>
</protein>
<feature type="domain" description="Transposase InsH N-terminal" evidence="2">
    <location>
        <begin position="2"/>
        <end position="46"/>
    </location>
</feature>
<name>A0A1I2FKM3_9FLAO</name>
<accession>A0A1I2FKM3</accession>
<dbReference type="AlphaFoldDB" id="A0A1I2FKM3"/>
<organism evidence="3 4">
    <name type="scientific">Flavobacterium xueshanense</name>
    <dbReference type="NCBI Taxonomy" id="935223"/>
    <lineage>
        <taxon>Bacteria</taxon>
        <taxon>Pseudomonadati</taxon>
        <taxon>Bacteroidota</taxon>
        <taxon>Flavobacteriia</taxon>
        <taxon>Flavobacteriales</taxon>
        <taxon>Flavobacteriaceae</taxon>
        <taxon>Flavobacterium</taxon>
    </lineage>
</organism>
<sequence length="92" mass="10807">MHLCDIDERETVAQISENIYMQHFLGYSSFSDEPPFDASLFVTFRKHLRLDVLNTINEKIVAIKTKLEDNKRDRKDDTDSTNDRGILIEEPY</sequence>
<evidence type="ECO:0000313" key="3">
    <source>
        <dbReference type="EMBL" id="SFF06034.1"/>
    </source>
</evidence>
<evidence type="ECO:0000313" key="4">
    <source>
        <dbReference type="Proteomes" id="UP000198596"/>
    </source>
</evidence>
<feature type="region of interest" description="Disordered" evidence="1">
    <location>
        <begin position="69"/>
        <end position="92"/>
    </location>
</feature>
<keyword evidence="4" id="KW-1185">Reference proteome</keyword>
<proteinExistence type="predicted"/>
<feature type="compositionally biased region" description="Basic and acidic residues" evidence="1">
    <location>
        <begin position="69"/>
        <end position="82"/>
    </location>
</feature>